<evidence type="ECO:0000313" key="2">
    <source>
        <dbReference type="RefSeq" id="XP_075103830.1"/>
    </source>
</evidence>
<reference evidence="2" key="2">
    <citation type="submission" date="2025-08" db="UniProtKB">
        <authorList>
            <consortium name="RefSeq"/>
        </authorList>
    </citation>
    <scope>IDENTIFICATION</scope>
    <source>
        <tissue evidence="2">Leaf</tissue>
    </source>
</reference>
<name>A0AC58U2Y1_TOBAC</name>
<protein>
    <submittedName>
        <fullName evidence="2">Uncharacterized protein LOC142178388</fullName>
    </submittedName>
</protein>
<proteinExistence type="predicted"/>
<reference evidence="1" key="1">
    <citation type="journal article" date="2014" name="Nat. Commun.">
        <title>The tobacco genome sequence and its comparison with those of tomato and potato.</title>
        <authorList>
            <person name="Sierro N."/>
            <person name="Battey J.N."/>
            <person name="Ouadi S."/>
            <person name="Bakaher N."/>
            <person name="Bovet L."/>
            <person name="Willig A."/>
            <person name="Goepfert S."/>
            <person name="Peitsch M.C."/>
            <person name="Ivanov N.V."/>
        </authorList>
    </citation>
    <scope>NUCLEOTIDE SEQUENCE [LARGE SCALE GENOMIC DNA]</scope>
</reference>
<organism evidence="1 2">
    <name type="scientific">Nicotiana tabacum</name>
    <name type="common">Common tobacco</name>
    <dbReference type="NCBI Taxonomy" id="4097"/>
    <lineage>
        <taxon>Eukaryota</taxon>
        <taxon>Viridiplantae</taxon>
        <taxon>Streptophyta</taxon>
        <taxon>Embryophyta</taxon>
        <taxon>Tracheophyta</taxon>
        <taxon>Spermatophyta</taxon>
        <taxon>Magnoliopsida</taxon>
        <taxon>eudicotyledons</taxon>
        <taxon>Gunneridae</taxon>
        <taxon>Pentapetalae</taxon>
        <taxon>asterids</taxon>
        <taxon>lamiids</taxon>
        <taxon>Solanales</taxon>
        <taxon>Solanaceae</taxon>
        <taxon>Nicotianoideae</taxon>
        <taxon>Nicotianeae</taxon>
        <taxon>Nicotiana</taxon>
    </lineage>
</organism>
<sequence>MHTYYIKQGEAWNVRVKQAAWLTQKILGAAIQGRLYTRDRLIRWGSITTPVCALCEEADEDHEHLFFECKYSATIWGKLLQWAGISRVVKGWTEEISWATSFASGRRSSATLYRLMLTCAVYHIWQERNWRIFRNQKRLVEDMEEEKE</sequence>
<dbReference type="Proteomes" id="UP000790787">
    <property type="component" value="Chromosome 24"/>
</dbReference>
<gene>
    <name evidence="2" type="primary">LOC142178388</name>
</gene>
<keyword evidence="1" id="KW-1185">Reference proteome</keyword>
<evidence type="ECO:0000313" key="1">
    <source>
        <dbReference type="Proteomes" id="UP000790787"/>
    </source>
</evidence>
<accession>A0AC58U2Y1</accession>
<dbReference type="RefSeq" id="XP_075103830.1">
    <property type="nucleotide sequence ID" value="XM_075247729.1"/>
</dbReference>